<protein>
    <submittedName>
        <fullName evidence="2">Uncharacterized protein</fullName>
    </submittedName>
</protein>
<comment type="caution">
    <text evidence="2">The sequence shown here is derived from an EMBL/GenBank/DDBJ whole genome shotgun (WGS) entry which is preliminary data.</text>
</comment>
<keyword evidence="1" id="KW-0812">Transmembrane</keyword>
<sequence>MPNPDRNDDPGAALRPPPGWTLLCRLLPGFAAGAFGGGLFVALLLTLDVAGLRTLLTSADHPPRWNLFLSIPLLFGLLGMVIAPSLSAPAKPTEMDR</sequence>
<keyword evidence="1" id="KW-0472">Membrane</keyword>
<evidence type="ECO:0000313" key="3">
    <source>
        <dbReference type="Proteomes" id="UP000283458"/>
    </source>
</evidence>
<feature type="transmembrane region" description="Helical" evidence="1">
    <location>
        <begin position="67"/>
        <end position="87"/>
    </location>
</feature>
<dbReference type="RefSeq" id="WP_119832608.1">
    <property type="nucleotide sequence ID" value="NZ_QYUL01000003.1"/>
</dbReference>
<dbReference type="EMBL" id="QYUL01000003">
    <property type="protein sequence ID" value="RJF79151.1"/>
    <property type="molecule type" value="Genomic_DNA"/>
</dbReference>
<keyword evidence="3" id="KW-1185">Reference proteome</keyword>
<evidence type="ECO:0000313" key="2">
    <source>
        <dbReference type="EMBL" id="RJF79151.1"/>
    </source>
</evidence>
<organism evidence="2 3">
    <name type="scientific">Azospirillum cavernae</name>
    <dbReference type="NCBI Taxonomy" id="2320860"/>
    <lineage>
        <taxon>Bacteria</taxon>
        <taxon>Pseudomonadati</taxon>
        <taxon>Pseudomonadota</taxon>
        <taxon>Alphaproteobacteria</taxon>
        <taxon>Rhodospirillales</taxon>
        <taxon>Azospirillaceae</taxon>
        <taxon>Azospirillum</taxon>
    </lineage>
</organism>
<accession>A0A418VRR5</accession>
<feature type="transmembrane region" description="Helical" evidence="1">
    <location>
        <begin position="20"/>
        <end position="47"/>
    </location>
</feature>
<reference evidence="2 3" key="1">
    <citation type="submission" date="2018-09" db="EMBL/GenBank/DDBJ databases">
        <authorList>
            <person name="Zhu H."/>
        </authorList>
    </citation>
    <scope>NUCLEOTIDE SEQUENCE [LARGE SCALE GENOMIC DNA]</scope>
    <source>
        <strain evidence="2 3">K2W22B-5</strain>
    </source>
</reference>
<proteinExistence type="predicted"/>
<dbReference type="AlphaFoldDB" id="A0A418VRR5"/>
<name>A0A418VRR5_9PROT</name>
<gene>
    <name evidence="2" type="ORF">D3877_20200</name>
</gene>
<keyword evidence="1" id="KW-1133">Transmembrane helix</keyword>
<evidence type="ECO:0000256" key="1">
    <source>
        <dbReference type="SAM" id="Phobius"/>
    </source>
</evidence>
<dbReference type="Proteomes" id="UP000283458">
    <property type="component" value="Unassembled WGS sequence"/>
</dbReference>